<name>A0A2V5K9P8_9BACL</name>
<evidence type="ECO:0000256" key="1">
    <source>
        <dbReference type="ARBA" id="ARBA00022679"/>
    </source>
</evidence>
<keyword evidence="2" id="KW-0012">Acyltransferase</keyword>
<keyword evidence="1 4" id="KW-0808">Transferase</keyword>
<dbReference type="PROSITE" id="PS51186">
    <property type="entry name" value="GNAT"/>
    <property type="match status" value="1"/>
</dbReference>
<dbReference type="Pfam" id="PF13673">
    <property type="entry name" value="Acetyltransf_10"/>
    <property type="match status" value="1"/>
</dbReference>
<evidence type="ECO:0000313" key="5">
    <source>
        <dbReference type="Proteomes" id="UP000247476"/>
    </source>
</evidence>
<dbReference type="InterPro" id="IPR000182">
    <property type="entry name" value="GNAT_dom"/>
</dbReference>
<evidence type="ECO:0000313" key="4">
    <source>
        <dbReference type="EMBL" id="PYI54653.1"/>
    </source>
</evidence>
<comment type="caution">
    <text evidence="4">The sequence shown here is derived from an EMBL/GenBank/DDBJ whole genome shotgun (WGS) entry which is preliminary data.</text>
</comment>
<reference evidence="4 5" key="1">
    <citation type="submission" date="2018-05" db="EMBL/GenBank/DDBJ databases">
        <title>Paenibacillus flagellatus sp. nov., isolated from selenium mineral soil.</title>
        <authorList>
            <person name="Dai X."/>
        </authorList>
    </citation>
    <scope>NUCLEOTIDE SEQUENCE [LARGE SCALE GENOMIC DNA]</scope>
    <source>
        <strain evidence="4 5">DXL2</strain>
    </source>
</reference>
<dbReference type="OrthoDB" id="9796171at2"/>
<dbReference type="PANTHER" id="PTHR43877">
    <property type="entry name" value="AMINOALKYLPHOSPHONATE N-ACETYLTRANSFERASE-RELATED-RELATED"/>
    <property type="match status" value="1"/>
</dbReference>
<dbReference type="RefSeq" id="WP_110840714.1">
    <property type="nucleotide sequence ID" value="NZ_QJVJ01000005.1"/>
</dbReference>
<dbReference type="EMBL" id="QJVJ01000005">
    <property type="protein sequence ID" value="PYI54653.1"/>
    <property type="molecule type" value="Genomic_DNA"/>
</dbReference>
<dbReference type="AlphaFoldDB" id="A0A2V5K9P8"/>
<feature type="domain" description="N-acetyltransferase" evidence="3">
    <location>
        <begin position="2"/>
        <end position="145"/>
    </location>
</feature>
<dbReference type="Gene3D" id="3.40.630.30">
    <property type="match status" value="1"/>
</dbReference>
<dbReference type="InterPro" id="IPR016181">
    <property type="entry name" value="Acyl_CoA_acyltransferase"/>
</dbReference>
<keyword evidence="5" id="KW-1185">Reference proteome</keyword>
<evidence type="ECO:0000256" key="2">
    <source>
        <dbReference type="ARBA" id="ARBA00023315"/>
    </source>
</evidence>
<dbReference type="GO" id="GO:0016747">
    <property type="term" value="F:acyltransferase activity, transferring groups other than amino-acyl groups"/>
    <property type="evidence" value="ECO:0007669"/>
    <property type="project" value="InterPro"/>
</dbReference>
<dbReference type="CDD" id="cd04301">
    <property type="entry name" value="NAT_SF"/>
    <property type="match status" value="1"/>
</dbReference>
<evidence type="ECO:0000259" key="3">
    <source>
        <dbReference type="PROSITE" id="PS51186"/>
    </source>
</evidence>
<sequence length="145" mass="16325">MEAFVVEKPEQLASCLKLRKDVFVGEQAVPEELEIDELDALDAPCRHILLTDRGEPVATARVKAYDGRTAKVQRVAVRRESRGQGCGRLVMEAAERAARELGYDYAVLDAQLQARPFYERLGYAAESEETFYDAGILHVRLKKKL</sequence>
<proteinExistence type="predicted"/>
<organism evidence="4 5">
    <name type="scientific">Paenibacillus flagellatus</name>
    <dbReference type="NCBI Taxonomy" id="2211139"/>
    <lineage>
        <taxon>Bacteria</taxon>
        <taxon>Bacillati</taxon>
        <taxon>Bacillota</taxon>
        <taxon>Bacilli</taxon>
        <taxon>Bacillales</taxon>
        <taxon>Paenibacillaceae</taxon>
        <taxon>Paenibacillus</taxon>
    </lineage>
</organism>
<dbReference type="SUPFAM" id="SSF55729">
    <property type="entry name" value="Acyl-CoA N-acyltransferases (Nat)"/>
    <property type="match status" value="1"/>
</dbReference>
<gene>
    <name evidence="4" type="ORF">DLM86_13505</name>
</gene>
<dbReference type="Proteomes" id="UP000247476">
    <property type="component" value="Unassembled WGS sequence"/>
</dbReference>
<dbReference type="InterPro" id="IPR050832">
    <property type="entry name" value="Bact_Acetyltransf"/>
</dbReference>
<protein>
    <submittedName>
        <fullName evidence="4">GNAT family N-acetyltransferase</fullName>
    </submittedName>
</protein>
<dbReference type="PANTHER" id="PTHR43877:SF2">
    <property type="entry name" value="AMINOALKYLPHOSPHONATE N-ACETYLTRANSFERASE-RELATED"/>
    <property type="match status" value="1"/>
</dbReference>
<accession>A0A2V5K9P8</accession>